<dbReference type="Proteomes" id="UP000261500">
    <property type="component" value="Unplaced"/>
</dbReference>
<dbReference type="AlphaFoldDB" id="A0A3B3UPJ3"/>
<dbReference type="GeneTree" id="ENSGT00940000167395"/>
<dbReference type="Gene3D" id="3.30.250.20">
    <property type="entry name" value="L1 transposable element, C-terminal domain"/>
    <property type="match status" value="1"/>
</dbReference>
<reference evidence="1" key="2">
    <citation type="submission" date="2025-09" db="UniProtKB">
        <authorList>
            <consortium name="Ensembl"/>
        </authorList>
    </citation>
    <scope>IDENTIFICATION</scope>
</reference>
<proteinExistence type="predicted"/>
<name>A0A3B3UPJ3_9TELE</name>
<reference evidence="1" key="1">
    <citation type="submission" date="2025-08" db="UniProtKB">
        <authorList>
            <consortium name="Ensembl"/>
        </authorList>
    </citation>
    <scope>IDENTIFICATION</scope>
</reference>
<dbReference type="STRING" id="48699.ENSPLAP00000014579"/>
<evidence type="ECO:0000313" key="2">
    <source>
        <dbReference type="Proteomes" id="UP000261500"/>
    </source>
</evidence>
<sequence>NWRRPVPGSMIARIHYFHVKETILRLARQQFPLRHKDKPIYIFPDYPAEVMRQRQDAGVRCGVLYPARLRVTIGSTDKTFSSPRDAEVFAETLQSH</sequence>
<dbReference type="Ensembl" id="ENSPLAT00000030367.1">
    <property type="protein sequence ID" value="ENSPLAP00000014579.1"/>
    <property type="gene ID" value="ENSPLAG00000018303.1"/>
</dbReference>
<organism evidence="1 2">
    <name type="scientific">Poecilia latipinna</name>
    <name type="common">sailfin molly</name>
    <dbReference type="NCBI Taxonomy" id="48699"/>
    <lineage>
        <taxon>Eukaryota</taxon>
        <taxon>Metazoa</taxon>
        <taxon>Chordata</taxon>
        <taxon>Craniata</taxon>
        <taxon>Vertebrata</taxon>
        <taxon>Euteleostomi</taxon>
        <taxon>Actinopterygii</taxon>
        <taxon>Neopterygii</taxon>
        <taxon>Teleostei</taxon>
        <taxon>Neoteleostei</taxon>
        <taxon>Acanthomorphata</taxon>
        <taxon>Ovalentaria</taxon>
        <taxon>Atherinomorphae</taxon>
        <taxon>Cyprinodontiformes</taxon>
        <taxon>Poeciliidae</taxon>
        <taxon>Poeciliinae</taxon>
        <taxon>Poecilia</taxon>
    </lineage>
</organism>
<dbReference type="InterPro" id="IPR042566">
    <property type="entry name" value="L1_C"/>
</dbReference>
<evidence type="ECO:0008006" key="3">
    <source>
        <dbReference type="Google" id="ProtNLM"/>
    </source>
</evidence>
<protein>
    <recommendedName>
        <fullName evidence="3">L1 transposable element RRM domain-containing protein</fullName>
    </recommendedName>
</protein>
<accession>A0A3B3UPJ3</accession>
<evidence type="ECO:0000313" key="1">
    <source>
        <dbReference type="Ensembl" id="ENSPLAP00000014579.1"/>
    </source>
</evidence>
<keyword evidence="2" id="KW-1185">Reference proteome</keyword>